<protein>
    <submittedName>
        <fullName evidence="1">Uncharacterized protein</fullName>
    </submittedName>
</protein>
<proteinExistence type="predicted"/>
<gene>
    <name evidence="1" type="ORF">BSQ44_02370</name>
</gene>
<keyword evidence="2" id="KW-1185">Reference proteome</keyword>
<sequence>MMRRVFRLVPNAEADDPNWDRAPSHGIVVVRADSVADARIVASQAEADFPDDEAKPEHGVTTGFASAFRDEKLYNVFEDDSGRFAAAGERCVLDGRISPKFIKPIDSR</sequence>
<dbReference type="KEGG" id="meso:BSQ44_02370"/>
<dbReference type="EMBL" id="CP018171">
    <property type="protein sequence ID" value="APH70353.1"/>
    <property type="molecule type" value="Genomic_DNA"/>
</dbReference>
<dbReference type="Proteomes" id="UP000182840">
    <property type="component" value="Chromosome"/>
</dbReference>
<name>A0A1L3SLS3_9HYPH</name>
<accession>A0A1L3SLS3</accession>
<evidence type="ECO:0000313" key="2">
    <source>
        <dbReference type="Proteomes" id="UP000182840"/>
    </source>
</evidence>
<reference evidence="2" key="1">
    <citation type="submission" date="2016-11" db="EMBL/GenBank/DDBJ databases">
        <title>Mesorhizobium oceanicum sp. nov., isolated from deep seawater in South China Sea.</title>
        <authorList>
            <person name="Fu G.-Y."/>
        </authorList>
    </citation>
    <scope>NUCLEOTIDE SEQUENCE [LARGE SCALE GENOMIC DNA]</scope>
    <source>
        <strain evidence="2">B7</strain>
    </source>
</reference>
<dbReference type="AlphaFoldDB" id="A0A1L3SLS3"/>
<evidence type="ECO:0000313" key="1">
    <source>
        <dbReference type="EMBL" id="APH70353.1"/>
    </source>
</evidence>
<dbReference type="RefSeq" id="WP_072601765.1">
    <property type="nucleotide sequence ID" value="NZ_CP018171.1"/>
</dbReference>
<organism evidence="1 2">
    <name type="scientific">Aquibium oceanicum</name>
    <dbReference type="NCBI Taxonomy" id="1670800"/>
    <lineage>
        <taxon>Bacteria</taxon>
        <taxon>Pseudomonadati</taxon>
        <taxon>Pseudomonadota</taxon>
        <taxon>Alphaproteobacteria</taxon>
        <taxon>Hyphomicrobiales</taxon>
        <taxon>Phyllobacteriaceae</taxon>
        <taxon>Aquibium</taxon>
    </lineage>
</organism>